<feature type="transmembrane region" description="Helical" evidence="1">
    <location>
        <begin position="62"/>
        <end position="83"/>
    </location>
</feature>
<name>A0A7I9YN44_MYCBU</name>
<organism evidence="2 3">
    <name type="scientific">Mycobacterium bourgelatii</name>
    <dbReference type="NCBI Taxonomy" id="1273442"/>
    <lineage>
        <taxon>Bacteria</taxon>
        <taxon>Bacillati</taxon>
        <taxon>Actinomycetota</taxon>
        <taxon>Actinomycetes</taxon>
        <taxon>Mycobacteriales</taxon>
        <taxon>Mycobacteriaceae</taxon>
        <taxon>Mycobacterium</taxon>
    </lineage>
</organism>
<dbReference type="EMBL" id="BLKZ01000001">
    <property type="protein sequence ID" value="GFG90037.1"/>
    <property type="molecule type" value="Genomic_DNA"/>
</dbReference>
<keyword evidence="1" id="KW-1133">Transmembrane helix</keyword>
<reference evidence="2 3" key="1">
    <citation type="journal article" date="2019" name="Emerg. Microbes Infect.">
        <title>Comprehensive subspecies identification of 175 nontuberculous mycobacteria species based on 7547 genomic profiles.</title>
        <authorList>
            <person name="Matsumoto Y."/>
            <person name="Kinjo T."/>
            <person name="Motooka D."/>
            <person name="Nabeya D."/>
            <person name="Jung N."/>
            <person name="Uechi K."/>
            <person name="Horii T."/>
            <person name="Iida T."/>
            <person name="Fujita J."/>
            <person name="Nakamura S."/>
        </authorList>
    </citation>
    <scope>NUCLEOTIDE SEQUENCE [LARGE SCALE GENOMIC DNA]</scope>
    <source>
        <strain evidence="2 3">JCM 30725</strain>
    </source>
</reference>
<gene>
    <name evidence="2" type="ORF">MBOU_20790</name>
</gene>
<sequence length="203" mass="21952">MSVRDAPVEVVHLRTLGCATAGVYLDRVERKASALSIVPVVLFFIAALSTNWTKPYPCLGPIWPVAVVLGLGAGIAGAAWFFVFGGHRGMSRKMVAFLLLLNFAFALIAGVYTFAPFLNAALDFGPETTAMGTIQVIKQEGTRTSRFARTRSVTTVVDGREREGSFAPSEFWDVAAVRDGGPVRLTVRPGLFGIPWIEEFSDP</sequence>
<keyword evidence="1" id="KW-0472">Membrane</keyword>
<accession>A0A7I9YN44</accession>
<evidence type="ECO:0000313" key="3">
    <source>
        <dbReference type="Proteomes" id="UP000465360"/>
    </source>
</evidence>
<comment type="caution">
    <text evidence="2">The sequence shown here is derived from an EMBL/GenBank/DDBJ whole genome shotgun (WGS) entry which is preliminary data.</text>
</comment>
<proteinExistence type="predicted"/>
<feature type="transmembrane region" description="Helical" evidence="1">
    <location>
        <begin position="95"/>
        <end position="115"/>
    </location>
</feature>
<dbReference type="AlphaFoldDB" id="A0A7I9YN44"/>
<feature type="transmembrane region" description="Helical" evidence="1">
    <location>
        <begin position="32"/>
        <end position="50"/>
    </location>
</feature>
<keyword evidence="3" id="KW-1185">Reference proteome</keyword>
<keyword evidence="1" id="KW-0812">Transmembrane</keyword>
<evidence type="ECO:0000256" key="1">
    <source>
        <dbReference type="SAM" id="Phobius"/>
    </source>
</evidence>
<evidence type="ECO:0000313" key="2">
    <source>
        <dbReference type="EMBL" id="GFG90037.1"/>
    </source>
</evidence>
<protein>
    <submittedName>
        <fullName evidence="2">Uncharacterized protein</fullName>
    </submittedName>
</protein>
<dbReference type="Proteomes" id="UP000465360">
    <property type="component" value="Unassembled WGS sequence"/>
</dbReference>